<keyword evidence="2" id="KW-1185">Reference proteome</keyword>
<dbReference type="OrthoDB" id="9765386at2"/>
<accession>A0A1H3MZ51</accession>
<evidence type="ECO:0000313" key="2">
    <source>
        <dbReference type="Proteomes" id="UP000183918"/>
    </source>
</evidence>
<dbReference type="EMBL" id="FNPG01000042">
    <property type="protein sequence ID" value="SDY81239.1"/>
    <property type="molecule type" value="Genomic_DNA"/>
</dbReference>
<evidence type="ECO:0000313" key="1">
    <source>
        <dbReference type="EMBL" id="SDY81239.1"/>
    </source>
</evidence>
<gene>
    <name evidence="1" type="ORF">SAMN02910414_02431</name>
</gene>
<dbReference type="Proteomes" id="UP000183918">
    <property type="component" value="Unassembled WGS sequence"/>
</dbReference>
<protein>
    <submittedName>
        <fullName evidence="1">Filamentous hemagglutinin</fullName>
    </submittedName>
</protein>
<organism evidence="1 2">
    <name type="scientific">Lachnobacterium bovis DSM 14045</name>
    <dbReference type="NCBI Taxonomy" id="1122142"/>
    <lineage>
        <taxon>Bacteria</taxon>
        <taxon>Bacillati</taxon>
        <taxon>Bacillota</taxon>
        <taxon>Clostridia</taxon>
        <taxon>Lachnospirales</taxon>
        <taxon>Lachnospiraceae</taxon>
        <taxon>Lachnobacterium</taxon>
    </lineage>
</organism>
<sequence length="137" mass="14733">MSKAISGKFAGTKGEGAALVSQLDASGVKYNKKDVVAITKDPDGNIVWLEKGHLGNRPSGLAHIIEEHAADFENQNISRDEIPQYIMQAVKSGTIVGYQGRGKGRPIYEFIYEGKTRRVAISIGSNGYIVGANPKSI</sequence>
<reference evidence="1 2" key="1">
    <citation type="submission" date="2016-10" db="EMBL/GenBank/DDBJ databases">
        <authorList>
            <person name="de Groot N.N."/>
        </authorList>
    </citation>
    <scope>NUCLEOTIDE SEQUENCE [LARGE SCALE GENOMIC DNA]</scope>
    <source>
        <strain evidence="1 2">DSM 14045</strain>
    </source>
</reference>
<dbReference type="AlphaFoldDB" id="A0A1H3MZ51"/>
<dbReference type="RefSeq" id="WP_074719221.1">
    <property type="nucleotide sequence ID" value="NZ_FNPG01000042.1"/>
</dbReference>
<proteinExistence type="predicted"/>
<dbReference type="STRING" id="1122142.SAMN02910414_02431"/>
<name>A0A1H3MZ51_9FIRM</name>